<name>A0A8B8AGS3_CRAVI</name>
<dbReference type="CDD" id="cd00199">
    <property type="entry name" value="WAP"/>
    <property type="match status" value="1"/>
</dbReference>
<feature type="domain" description="WAP" evidence="3">
    <location>
        <begin position="6"/>
        <end position="51"/>
    </location>
</feature>
<dbReference type="GO" id="GO:0019731">
    <property type="term" value="P:antibacterial humoral response"/>
    <property type="evidence" value="ECO:0007669"/>
    <property type="project" value="TreeGrafter"/>
</dbReference>
<dbReference type="PANTHER" id="PTHR19441">
    <property type="entry name" value="WHEY ACDIC PROTEIN WAP"/>
    <property type="match status" value="1"/>
</dbReference>
<evidence type="ECO:0000259" key="3">
    <source>
        <dbReference type="PROSITE" id="PS51390"/>
    </source>
</evidence>
<feature type="domain" description="WAP" evidence="3">
    <location>
        <begin position="206"/>
        <end position="251"/>
    </location>
</feature>
<dbReference type="GO" id="GO:0005615">
    <property type="term" value="C:extracellular space"/>
    <property type="evidence" value="ECO:0007669"/>
    <property type="project" value="TreeGrafter"/>
</dbReference>
<dbReference type="GO" id="GO:0004867">
    <property type="term" value="F:serine-type endopeptidase inhibitor activity"/>
    <property type="evidence" value="ECO:0007669"/>
    <property type="project" value="TreeGrafter"/>
</dbReference>
<dbReference type="InterPro" id="IPR036645">
    <property type="entry name" value="Elafin-like_sf"/>
</dbReference>
<dbReference type="GeneID" id="111102305"/>
<dbReference type="KEGG" id="cvn:111102305"/>
<gene>
    <name evidence="5" type="primary">LOC111102305</name>
</gene>
<evidence type="ECO:0000313" key="5">
    <source>
        <dbReference type="RefSeq" id="XP_022290702.1"/>
    </source>
</evidence>
<organism evidence="4 5">
    <name type="scientific">Crassostrea virginica</name>
    <name type="common">Eastern oyster</name>
    <dbReference type="NCBI Taxonomy" id="6565"/>
    <lineage>
        <taxon>Eukaryota</taxon>
        <taxon>Metazoa</taxon>
        <taxon>Spiralia</taxon>
        <taxon>Lophotrochozoa</taxon>
        <taxon>Mollusca</taxon>
        <taxon>Bivalvia</taxon>
        <taxon>Autobranchia</taxon>
        <taxon>Pteriomorphia</taxon>
        <taxon>Ostreida</taxon>
        <taxon>Ostreoidea</taxon>
        <taxon>Ostreidae</taxon>
        <taxon>Crassostrea</taxon>
    </lineage>
</organism>
<keyword evidence="4" id="KW-1185">Reference proteome</keyword>
<dbReference type="Pfam" id="PF00095">
    <property type="entry name" value="WAP"/>
    <property type="match status" value="2"/>
</dbReference>
<evidence type="ECO:0000313" key="4">
    <source>
        <dbReference type="Proteomes" id="UP000694844"/>
    </source>
</evidence>
<dbReference type="OrthoDB" id="5912026at2759"/>
<sequence length="251" mass="27193">MTRCINIVRSGGCPPIPELRTCAMGCVGDRKCLPTQKCCSNGCWKTCVDILETPNSTPIMTSSRPAAKPTTTTATTKPFVTQITQHMPTTTLRAPTNQPDHAGSLSVTLELIDYAWNASLLTPQSSYYRHLYSTIKTNIFHSFRLKPGITSVDIISFRSQHNRADLLLQYNTNSIALIDIITSLIADHTSGAIYDLKIGNYMTFDTQMRPGTCPAVVVPGTCVENCMGDGTCPGGEKCCSTGCGRVCSTPK</sequence>
<dbReference type="SUPFAM" id="SSF57256">
    <property type="entry name" value="Elafin-like"/>
    <property type="match status" value="2"/>
</dbReference>
<dbReference type="PRINTS" id="PR00003">
    <property type="entry name" value="4DISULPHCORE"/>
</dbReference>
<proteinExistence type="predicted"/>
<dbReference type="InterPro" id="IPR050514">
    <property type="entry name" value="WAP_four-disulfide_core"/>
</dbReference>
<evidence type="ECO:0000256" key="1">
    <source>
        <dbReference type="ARBA" id="ARBA00022729"/>
    </source>
</evidence>
<dbReference type="GO" id="GO:0045087">
    <property type="term" value="P:innate immune response"/>
    <property type="evidence" value="ECO:0007669"/>
    <property type="project" value="TreeGrafter"/>
</dbReference>
<dbReference type="AlphaFoldDB" id="A0A8B8AGS3"/>
<evidence type="ECO:0000256" key="2">
    <source>
        <dbReference type="ARBA" id="ARBA00023157"/>
    </source>
</evidence>
<dbReference type="PANTHER" id="PTHR19441:SF30">
    <property type="entry name" value="ELAFIN"/>
    <property type="match status" value="1"/>
</dbReference>
<dbReference type="InterPro" id="IPR008197">
    <property type="entry name" value="WAP_dom"/>
</dbReference>
<reference evidence="5" key="1">
    <citation type="submission" date="2025-08" db="UniProtKB">
        <authorList>
            <consortium name="RefSeq"/>
        </authorList>
    </citation>
    <scope>IDENTIFICATION</scope>
    <source>
        <tissue evidence="5">Whole sample</tissue>
    </source>
</reference>
<protein>
    <submittedName>
        <fullName evidence="5">Uncharacterized protein LOC111102305</fullName>
    </submittedName>
</protein>
<keyword evidence="2" id="KW-1015">Disulfide bond</keyword>
<dbReference type="RefSeq" id="XP_022290702.1">
    <property type="nucleotide sequence ID" value="XM_022434994.1"/>
</dbReference>
<accession>A0A8B8AGS3</accession>
<keyword evidence="1" id="KW-0732">Signal</keyword>
<dbReference type="SMART" id="SM00217">
    <property type="entry name" value="WAP"/>
    <property type="match status" value="2"/>
</dbReference>
<dbReference type="Proteomes" id="UP000694844">
    <property type="component" value="Chromosome 6"/>
</dbReference>
<dbReference type="Gene3D" id="4.10.75.10">
    <property type="entry name" value="Elafin-like"/>
    <property type="match status" value="2"/>
</dbReference>
<dbReference type="PROSITE" id="PS51390">
    <property type="entry name" value="WAP"/>
    <property type="match status" value="2"/>
</dbReference>